<evidence type="ECO:0000313" key="3">
    <source>
        <dbReference type="Proteomes" id="UP001265746"/>
    </source>
</evidence>
<dbReference type="Pfam" id="PF01636">
    <property type="entry name" value="APH"/>
    <property type="match status" value="1"/>
</dbReference>
<feature type="domain" description="Aminoglycoside phosphotransferase" evidence="1">
    <location>
        <begin position="314"/>
        <end position="365"/>
    </location>
</feature>
<dbReference type="PANTHER" id="PTHR21310">
    <property type="entry name" value="AMINOGLYCOSIDE PHOSPHOTRANSFERASE-RELATED-RELATED"/>
    <property type="match status" value="1"/>
</dbReference>
<dbReference type="Gene3D" id="3.90.1200.10">
    <property type="match status" value="1"/>
</dbReference>
<dbReference type="AlphaFoldDB" id="A0AAD9W646"/>
<name>A0AAD9W646_PHOAM</name>
<gene>
    <name evidence="2" type="ORF">N8I77_003675</name>
</gene>
<organism evidence="2 3">
    <name type="scientific">Phomopsis amygdali</name>
    <name type="common">Fusicoccum amygdali</name>
    <dbReference type="NCBI Taxonomy" id="1214568"/>
    <lineage>
        <taxon>Eukaryota</taxon>
        <taxon>Fungi</taxon>
        <taxon>Dikarya</taxon>
        <taxon>Ascomycota</taxon>
        <taxon>Pezizomycotina</taxon>
        <taxon>Sordariomycetes</taxon>
        <taxon>Sordariomycetidae</taxon>
        <taxon>Diaporthales</taxon>
        <taxon>Diaporthaceae</taxon>
        <taxon>Diaporthe</taxon>
    </lineage>
</organism>
<dbReference type="InterPro" id="IPR051678">
    <property type="entry name" value="AGP_Transferase"/>
</dbReference>
<dbReference type="InterPro" id="IPR002575">
    <property type="entry name" value="Aminoglycoside_PTrfase"/>
</dbReference>
<protein>
    <recommendedName>
        <fullName evidence="1">Aminoglycoside phosphotransferase domain-containing protein</fullName>
    </recommendedName>
</protein>
<comment type="caution">
    <text evidence="2">The sequence shown here is derived from an EMBL/GenBank/DDBJ whole genome shotgun (WGS) entry which is preliminary data.</text>
</comment>
<dbReference type="InterPro" id="IPR011009">
    <property type="entry name" value="Kinase-like_dom_sf"/>
</dbReference>
<proteinExistence type="predicted"/>
<reference evidence="2" key="1">
    <citation type="submission" date="2023-06" db="EMBL/GenBank/DDBJ databases">
        <authorList>
            <person name="Noh H."/>
        </authorList>
    </citation>
    <scope>NUCLEOTIDE SEQUENCE</scope>
    <source>
        <strain evidence="2">DUCC20226</strain>
    </source>
</reference>
<sequence>MSDINDSTNPICEDSDIPWAAPDDMQYDRAEAALEASHKEFGRQVFRDLLESLAIDWLGKTDARIVPPVIGGSYNVIYGLALDDSPPKRLLRVPSANVAFADEKTVGECVIAQFLQDRTSVPTASVLHYGLSHQTPEVGPHIIMKRIEHFWSMSSRLNKRYKTRGARHILDNQIPRDELKALDMQMAYYFLQLLPHRFPRIGTLARLKHNTYVVQTRPLTIHMQQMIELSNIPRAALPRKDKTYSTADEWYTACSRMHIAPLLFQQNDFIISADDCRNKYVSRLIFHRLAKEGKLSQFGFEEDSWSVQSKELRARSRAPCPAPSGSGDFVLWCDDLRPGNVLLSEGDEVVGIVDWEFTYVGPTQFALDPPWWLCLDNPHNYDDGGLECFTKVYEKRVKTWLEAVEEVEKKVDPGSLRLPHGMALSRYMRESWETGRFWLSYAIRKTWAFDQIYWKYLDARFFGKRPDGLPRAQLWTTRLHLLNDRERDLMESFVERRMEETRVRKLIDHWDLKEVQRRFDEILGEDDA</sequence>
<accession>A0AAD9W646</accession>
<dbReference type="PANTHER" id="PTHR21310:SF37">
    <property type="entry name" value="AMINOGLYCOSIDE PHOSPHOTRANSFERASE DOMAIN-CONTAINING PROTEIN"/>
    <property type="match status" value="1"/>
</dbReference>
<dbReference type="Proteomes" id="UP001265746">
    <property type="component" value="Unassembled WGS sequence"/>
</dbReference>
<keyword evidence="3" id="KW-1185">Reference proteome</keyword>
<evidence type="ECO:0000313" key="2">
    <source>
        <dbReference type="EMBL" id="KAK2610225.1"/>
    </source>
</evidence>
<evidence type="ECO:0000259" key="1">
    <source>
        <dbReference type="Pfam" id="PF01636"/>
    </source>
</evidence>
<dbReference type="EMBL" id="JAUJFL010000002">
    <property type="protein sequence ID" value="KAK2610225.1"/>
    <property type="molecule type" value="Genomic_DNA"/>
</dbReference>
<dbReference type="SUPFAM" id="SSF56112">
    <property type="entry name" value="Protein kinase-like (PK-like)"/>
    <property type="match status" value="1"/>
</dbReference>